<proteinExistence type="predicted"/>
<evidence type="ECO:0000313" key="1">
    <source>
        <dbReference type="EMBL" id="VVC87692.1"/>
    </source>
</evidence>
<protein>
    <submittedName>
        <fullName evidence="1">Uncharacterized protein</fullName>
    </submittedName>
</protein>
<sequence>MNNLNNDVAIIRINHVNFSSKYSFIIYHIKILHNRKNKYGYRKQSICWNLGDRSRLWCNFRLYLRNKQELLE</sequence>
<organism evidence="1 2">
    <name type="scientific">Leptidea sinapis</name>
    <dbReference type="NCBI Taxonomy" id="189913"/>
    <lineage>
        <taxon>Eukaryota</taxon>
        <taxon>Metazoa</taxon>
        <taxon>Ecdysozoa</taxon>
        <taxon>Arthropoda</taxon>
        <taxon>Hexapoda</taxon>
        <taxon>Insecta</taxon>
        <taxon>Pterygota</taxon>
        <taxon>Neoptera</taxon>
        <taxon>Endopterygota</taxon>
        <taxon>Lepidoptera</taxon>
        <taxon>Glossata</taxon>
        <taxon>Ditrysia</taxon>
        <taxon>Papilionoidea</taxon>
        <taxon>Pieridae</taxon>
        <taxon>Dismorphiinae</taxon>
        <taxon>Leptidea</taxon>
    </lineage>
</organism>
<name>A0A5E4PQU7_9NEOP</name>
<gene>
    <name evidence="1" type="ORF">LSINAPIS_LOCUS1233</name>
</gene>
<reference evidence="1 2" key="1">
    <citation type="submission" date="2017-07" db="EMBL/GenBank/DDBJ databases">
        <authorList>
            <person name="Talla V."/>
            <person name="Backstrom N."/>
        </authorList>
    </citation>
    <scope>NUCLEOTIDE SEQUENCE [LARGE SCALE GENOMIC DNA]</scope>
</reference>
<dbReference type="AlphaFoldDB" id="A0A5E4PQU7"/>
<accession>A0A5E4PQU7</accession>
<keyword evidence="2" id="KW-1185">Reference proteome</keyword>
<dbReference type="Proteomes" id="UP000324832">
    <property type="component" value="Unassembled WGS sequence"/>
</dbReference>
<dbReference type="EMBL" id="FZQP02000160">
    <property type="protein sequence ID" value="VVC87692.1"/>
    <property type="molecule type" value="Genomic_DNA"/>
</dbReference>
<evidence type="ECO:0000313" key="2">
    <source>
        <dbReference type="Proteomes" id="UP000324832"/>
    </source>
</evidence>